<dbReference type="InterPro" id="IPR014832">
    <property type="entry name" value="TnsA_C"/>
</dbReference>
<evidence type="ECO:0000259" key="2">
    <source>
        <dbReference type="Pfam" id="PF08722"/>
    </source>
</evidence>
<evidence type="ECO:0000313" key="3">
    <source>
        <dbReference type="EMBL" id="PKG26186.1"/>
    </source>
</evidence>
<gene>
    <name evidence="3" type="ORF">CWS20_25575</name>
</gene>
<dbReference type="CDD" id="cd22362">
    <property type="entry name" value="TnsA_endonuclease-like"/>
    <property type="match status" value="1"/>
</dbReference>
<name>A0A2N0Z9K0_9BACI</name>
<dbReference type="Pfam" id="PF08722">
    <property type="entry name" value="Tn7_TnsA-like_N"/>
    <property type="match status" value="1"/>
</dbReference>
<evidence type="ECO:0000259" key="1">
    <source>
        <dbReference type="Pfam" id="PF08721"/>
    </source>
</evidence>
<reference evidence="3 4" key="1">
    <citation type="journal article" date="2010" name="Int. J. Syst. Evol. Microbiol.">
        <title>Bacillus horneckiae sp. nov., isolated from a spacecraft-assembly clean room.</title>
        <authorList>
            <person name="Vaishampayan P."/>
            <person name="Probst A."/>
            <person name="Krishnamurthi S."/>
            <person name="Ghosh S."/>
            <person name="Osman S."/>
            <person name="McDowall A."/>
            <person name="Ruckmani A."/>
            <person name="Mayilraj S."/>
            <person name="Venkateswaran K."/>
        </authorList>
    </citation>
    <scope>NUCLEOTIDE SEQUENCE [LARGE SCALE GENOMIC DNA]</scope>
    <source>
        <strain evidence="4">1PO1SC</strain>
    </source>
</reference>
<feature type="domain" description="TnsA endonuclease C-terminal" evidence="1">
    <location>
        <begin position="172"/>
        <end position="254"/>
    </location>
</feature>
<dbReference type="InterPro" id="IPR014833">
    <property type="entry name" value="TnsA_N"/>
</dbReference>
<dbReference type="Gene3D" id="1.10.10.10">
    <property type="entry name" value="Winged helix-like DNA-binding domain superfamily/Winged helix DNA-binding domain"/>
    <property type="match status" value="1"/>
</dbReference>
<dbReference type="InterPro" id="IPR011856">
    <property type="entry name" value="tRNA_endonuc-like_dom_sf"/>
</dbReference>
<dbReference type="Gene3D" id="3.40.1350.10">
    <property type="match status" value="1"/>
</dbReference>
<keyword evidence="4" id="KW-1185">Reference proteome</keyword>
<dbReference type="SUPFAM" id="SSF52980">
    <property type="entry name" value="Restriction endonuclease-like"/>
    <property type="match status" value="1"/>
</dbReference>
<dbReference type="RefSeq" id="WP_066192396.1">
    <property type="nucleotide sequence ID" value="NZ_PISD01000076.1"/>
</dbReference>
<dbReference type="GO" id="GO:0004519">
    <property type="term" value="F:endonuclease activity"/>
    <property type="evidence" value="ECO:0007669"/>
    <property type="project" value="UniProtKB-KW"/>
</dbReference>
<keyword evidence="3" id="KW-0540">Nuclease</keyword>
<dbReference type="Proteomes" id="UP000233343">
    <property type="component" value="Unassembled WGS sequence"/>
</dbReference>
<protein>
    <submittedName>
        <fullName evidence="3">Heteromeric transposase endonuclease subunit TnsA</fullName>
    </submittedName>
</protein>
<dbReference type="EMBL" id="PISD01000076">
    <property type="protein sequence ID" value="PKG26186.1"/>
    <property type="molecule type" value="Genomic_DNA"/>
</dbReference>
<proteinExistence type="predicted"/>
<dbReference type="GO" id="GO:0003676">
    <property type="term" value="F:nucleic acid binding"/>
    <property type="evidence" value="ECO:0007669"/>
    <property type="project" value="InterPro"/>
</dbReference>
<accession>A0A2N0Z9K0</accession>
<evidence type="ECO:0000313" key="4">
    <source>
        <dbReference type="Proteomes" id="UP000233343"/>
    </source>
</evidence>
<sequence>MTKRNQSWNENKYNRFIKEGRGQGAGKEYNPWLTIQDFPSMGRVSRILGWKSGRVHHLFSDLQARYFYMLEWEDTVVDIREHFPLLDIEDTIKQKSDLNFKLFTDKESGYPYTLSTNFLITINRADGVNLHLARSIKMASELEKKKTLERLEIERRYWMEKGIDWGVVTQKEISNPLAKNIEWVHSCLYSYAERGFTQDELIYLGNALIERLVDAKDSIRKITADFDKEFNYDLGTGLFVFKFLIASKQIGIDMTNQIDVNLSNPIIEVKPRITHEEAKRKCL</sequence>
<dbReference type="Pfam" id="PF08721">
    <property type="entry name" value="Tn7_Tnp_TnsA_C"/>
    <property type="match status" value="1"/>
</dbReference>
<keyword evidence="3" id="KW-0378">Hydrolase</keyword>
<feature type="domain" description="TnsA endonuclease N-terminal" evidence="2">
    <location>
        <begin position="74"/>
        <end position="170"/>
    </location>
</feature>
<dbReference type="InterPro" id="IPR011335">
    <property type="entry name" value="Restrct_endonuc-II-like"/>
</dbReference>
<organism evidence="3 4">
    <name type="scientific">Cytobacillus horneckiae</name>
    <dbReference type="NCBI Taxonomy" id="549687"/>
    <lineage>
        <taxon>Bacteria</taxon>
        <taxon>Bacillati</taxon>
        <taxon>Bacillota</taxon>
        <taxon>Bacilli</taxon>
        <taxon>Bacillales</taxon>
        <taxon>Bacillaceae</taxon>
        <taxon>Cytobacillus</taxon>
    </lineage>
</organism>
<dbReference type="AlphaFoldDB" id="A0A2N0Z9K0"/>
<dbReference type="InterPro" id="IPR036388">
    <property type="entry name" value="WH-like_DNA-bd_sf"/>
</dbReference>
<comment type="caution">
    <text evidence="3">The sequence shown here is derived from an EMBL/GenBank/DDBJ whole genome shotgun (WGS) entry which is preliminary data.</text>
</comment>
<keyword evidence="3" id="KW-0255">Endonuclease</keyword>